<dbReference type="EMBL" id="CADCUU010000150">
    <property type="protein sequence ID" value="CAA9402558.1"/>
    <property type="molecule type" value="Genomic_DNA"/>
</dbReference>
<organism evidence="2">
    <name type="scientific">uncultured Rubellimicrobium sp</name>
    <dbReference type="NCBI Taxonomy" id="543078"/>
    <lineage>
        <taxon>Bacteria</taxon>
        <taxon>Pseudomonadati</taxon>
        <taxon>Pseudomonadota</taxon>
        <taxon>Alphaproteobacteria</taxon>
        <taxon>Rhodobacterales</taxon>
        <taxon>Roseobacteraceae</taxon>
        <taxon>Rubellimicrobium</taxon>
        <taxon>environmental samples</taxon>
    </lineage>
</organism>
<sequence length="189" mass="21615">MDQPLETRDALPDALRVLLRDYPREGWQRDPNFHGLASMWLDRHLSFRRLLGLMRTDAEALLDRRLDPQAWAPRLSRLGGHFVSDLHGHHHIEDDHYFPLLVQRDARLVQGFDILDRDHKALDGHLNAFVEDANAALRALEDEAALRTGAGRFHAGLLRLEGFLDRHLTDEEELIVPVILRDGEGALGH</sequence>
<dbReference type="AlphaFoldDB" id="A0A6J4P0E7"/>
<accession>A0A6J4P0E7</accession>
<proteinExistence type="predicted"/>
<dbReference type="Gene3D" id="1.20.120.520">
    <property type="entry name" value="nmb1532 protein domain like"/>
    <property type="match status" value="1"/>
</dbReference>
<evidence type="ECO:0000259" key="1">
    <source>
        <dbReference type="Pfam" id="PF01814"/>
    </source>
</evidence>
<dbReference type="Pfam" id="PF01814">
    <property type="entry name" value="Hemerythrin"/>
    <property type="match status" value="1"/>
</dbReference>
<evidence type="ECO:0000313" key="2">
    <source>
        <dbReference type="EMBL" id="CAA9402558.1"/>
    </source>
</evidence>
<feature type="domain" description="Hemerythrin-like" evidence="1">
    <location>
        <begin position="38"/>
        <end position="178"/>
    </location>
</feature>
<protein>
    <recommendedName>
        <fullName evidence="1">Hemerythrin-like domain-containing protein</fullName>
    </recommendedName>
</protein>
<gene>
    <name evidence="2" type="ORF">AVDCRST_MAG15-1096</name>
</gene>
<reference evidence="2" key="1">
    <citation type="submission" date="2020-02" db="EMBL/GenBank/DDBJ databases">
        <authorList>
            <person name="Meier V. D."/>
        </authorList>
    </citation>
    <scope>NUCLEOTIDE SEQUENCE</scope>
    <source>
        <strain evidence="2">AVDCRST_MAG15</strain>
    </source>
</reference>
<name>A0A6J4P0E7_9RHOB</name>
<dbReference type="CDD" id="cd12108">
    <property type="entry name" value="Hr-like"/>
    <property type="match status" value="1"/>
</dbReference>
<dbReference type="InterPro" id="IPR012312">
    <property type="entry name" value="Hemerythrin-like"/>
</dbReference>